<dbReference type="InterPro" id="IPR036909">
    <property type="entry name" value="Cyt_c-like_dom_sf"/>
</dbReference>
<keyword evidence="4" id="KW-0249">Electron transport</keyword>
<dbReference type="InterPro" id="IPR009056">
    <property type="entry name" value="Cyt_c-like_dom"/>
</dbReference>
<evidence type="ECO:0000313" key="8">
    <source>
        <dbReference type="EMBL" id="GAA0758360.1"/>
    </source>
</evidence>
<evidence type="ECO:0000256" key="4">
    <source>
        <dbReference type="ARBA" id="ARBA00022982"/>
    </source>
</evidence>
<dbReference type="SUPFAM" id="SSF46626">
    <property type="entry name" value="Cytochrome c"/>
    <property type="match status" value="1"/>
</dbReference>
<evidence type="ECO:0000256" key="6">
    <source>
        <dbReference type="PROSITE-ProRule" id="PRU00433"/>
    </source>
</evidence>
<comment type="caution">
    <text evidence="8">The sequence shown here is derived from an EMBL/GenBank/DDBJ whole genome shotgun (WGS) entry which is preliminary data.</text>
</comment>
<protein>
    <submittedName>
        <fullName evidence="8">C-type cytochrome</fullName>
    </submittedName>
</protein>
<keyword evidence="5 6" id="KW-0408">Iron</keyword>
<evidence type="ECO:0000256" key="3">
    <source>
        <dbReference type="ARBA" id="ARBA00022723"/>
    </source>
</evidence>
<gene>
    <name evidence="8" type="ORF">GCM10009107_38800</name>
</gene>
<dbReference type="EMBL" id="BAAAEW010000025">
    <property type="protein sequence ID" value="GAA0758360.1"/>
    <property type="molecule type" value="Genomic_DNA"/>
</dbReference>
<name>A0ABP3VIE3_9BURK</name>
<accession>A0ABP3VIE3</accession>
<dbReference type="Proteomes" id="UP001500279">
    <property type="component" value="Unassembled WGS sequence"/>
</dbReference>
<dbReference type="InterPro" id="IPR002327">
    <property type="entry name" value="Cyt_c_1A/1B"/>
</dbReference>
<evidence type="ECO:0000256" key="2">
    <source>
        <dbReference type="ARBA" id="ARBA00022617"/>
    </source>
</evidence>
<dbReference type="PANTHER" id="PTHR11961">
    <property type="entry name" value="CYTOCHROME C"/>
    <property type="match status" value="1"/>
</dbReference>
<evidence type="ECO:0000313" key="9">
    <source>
        <dbReference type="Proteomes" id="UP001500279"/>
    </source>
</evidence>
<evidence type="ECO:0000256" key="1">
    <source>
        <dbReference type="ARBA" id="ARBA00022448"/>
    </source>
</evidence>
<evidence type="ECO:0000259" key="7">
    <source>
        <dbReference type="PROSITE" id="PS51007"/>
    </source>
</evidence>
<keyword evidence="2 6" id="KW-0349">Heme</keyword>
<keyword evidence="1" id="KW-0813">Transport</keyword>
<reference evidence="9" key="1">
    <citation type="journal article" date="2019" name="Int. J. Syst. Evol. Microbiol.">
        <title>The Global Catalogue of Microorganisms (GCM) 10K type strain sequencing project: providing services to taxonomists for standard genome sequencing and annotation.</title>
        <authorList>
            <consortium name="The Broad Institute Genomics Platform"/>
            <consortium name="The Broad Institute Genome Sequencing Center for Infectious Disease"/>
            <person name="Wu L."/>
            <person name="Ma J."/>
        </authorList>
    </citation>
    <scope>NUCLEOTIDE SEQUENCE [LARGE SCALE GENOMIC DNA]</scope>
    <source>
        <strain evidence="9">JCM 15503</strain>
    </source>
</reference>
<dbReference type="PROSITE" id="PS51007">
    <property type="entry name" value="CYTC"/>
    <property type="match status" value="1"/>
</dbReference>
<dbReference type="Gene3D" id="1.10.760.10">
    <property type="entry name" value="Cytochrome c-like domain"/>
    <property type="match status" value="1"/>
</dbReference>
<evidence type="ECO:0000256" key="5">
    <source>
        <dbReference type="ARBA" id="ARBA00023004"/>
    </source>
</evidence>
<keyword evidence="9" id="KW-1185">Reference proteome</keyword>
<proteinExistence type="predicted"/>
<feature type="domain" description="Cytochrome c" evidence="7">
    <location>
        <begin position="15"/>
        <end position="115"/>
    </location>
</feature>
<organism evidence="8 9">
    <name type="scientific">Ideonella azotifigens</name>
    <dbReference type="NCBI Taxonomy" id="513160"/>
    <lineage>
        <taxon>Bacteria</taxon>
        <taxon>Pseudomonadati</taxon>
        <taxon>Pseudomonadota</taxon>
        <taxon>Betaproteobacteria</taxon>
        <taxon>Burkholderiales</taxon>
        <taxon>Sphaerotilaceae</taxon>
        <taxon>Ideonella</taxon>
    </lineage>
</organism>
<dbReference type="Pfam" id="PF00034">
    <property type="entry name" value="Cytochrom_C"/>
    <property type="match status" value="1"/>
</dbReference>
<dbReference type="PRINTS" id="PR00604">
    <property type="entry name" value="CYTCHRMECIAB"/>
</dbReference>
<sequence>MLALAAMLPAARAAGDMAVGGKLYAENCAECHSVKEGRNKKGPSLFGSFQRKAAALPDFAYSDALKASGIAWTQEQLDAYLTLPKKAVPGGKMKFDGLPDAKERADLIAYLSTIK</sequence>
<keyword evidence="3 6" id="KW-0479">Metal-binding</keyword>